<dbReference type="PANTHER" id="PTHR33303">
    <property type="entry name" value="CYTOPLASMIC PROTEIN-RELATED"/>
    <property type="match status" value="1"/>
</dbReference>
<dbReference type="EMBL" id="CP007452">
    <property type="protein sequence ID" value="AHM56256.1"/>
    <property type="molecule type" value="Genomic_DNA"/>
</dbReference>
<proteinExistence type="predicted"/>
<reference evidence="2 3" key="1">
    <citation type="journal article" date="2014" name="Genome Announc.">
        <title>Complete Genome Sequence of Amino Acid-Utilizing Eubacterium acidaminophilum al-2 (DSM 3953).</title>
        <authorList>
            <person name="Poehlein A."/>
            <person name="Andreesen J.R."/>
            <person name="Daniel R."/>
        </authorList>
    </citation>
    <scope>NUCLEOTIDE SEQUENCE [LARGE SCALE GENOMIC DNA]</scope>
    <source>
        <strain evidence="2 3">DSM 3953</strain>
    </source>
</reference>
<dbReference type="Pfam" id="PF13380">
    <property type="entry name" value="CoA_binding_2"/>
    <property type="match status" value="1"/>
</dbReference>
<dbReference type="PATRIC" id="fig|1286171.3.peg.907"/>
<sequence length="130" mass="14710">MGKIEQNKSKMLGMKKWAVVGVTQDESRFGYKIYKLMKSKGYSVYGVNPKYSEVDGDKVYGSLRDLPESVECVDVIVNPGVALRLLDEISELGIKHVWFQPGSYDDDVIQKAEELGLDIVYDYCVYAEIL</sequence>
<dbReference type="Proteomes" id="UP000019591">
    <property type="component" value="Chromosome"/>
</dbReference>
<gene>
    <name evidence="2" type="ORF">EAL2_c09570</name>
</gene>
<dbReference type="AlphaFoldDB" id="W8U5P9"/>
<organism evidence="2 3">
    <name type="scientific">Peptoclostridium acidaminophilum DSM 3953</name>
    <dbReference type="NCBI Taxonomy" id="1286171"/>
    <lineage>
        <taxon>Bacteria</taxon>
        <taxon>Bacillati</taxon>
        <taxon>Bacillota</taxon>
        <taxon>Clostridia</taxon>
        <taxon>Peptostreptococcales</taxon>
        <taxon>Peptoclostridiaceae</taxon>
        <taxon>Peptoclostridium</taxon>
    </lineage>
</organism>
<dbReference type="RefSeq" id="WP_025435269.1">
    <property type="nucleotide sequence ID" value="NZ_CP007452.1"/>
</dbReference>
<evidence type="ECO:0000259" key="1">
    <source>
        <dbReference type="SMART" id="SM00881"/>
    </source>
</evidence>
<keyword evidence="3" id="KW-1185">Reference proteome</keyword>
<accession>W8U5P9</accession>
<dbReference type="KEGG" id="eac:EAL2_c09570"/>
<dbReference type="Gene3D" id="3.40.50.720">
    <property type="entry name" value="NAD(P)-binding Rossmann-like Domain"/>
    <property type="match status" value="1"/>
</dbReference>
<evidence type="ECO:0000313" key="3">
    <source>
        <dbReference type="Proteomes" id="UP000019591"/>
    </source>
</evidence>
<dbReference type="HOGENOM" id="CLU_112567_1_2_9"/>
<feature type="domain" description="CoA-binding" evidence="1">
    <location>
        <begin position="11"/>
        <end position="103"/>
    </location>
</feature>
<dbReference type="InterPro" id="IPR036291">
    <property type="entry name" value="NAD(P)-bd_dom_sf"/>
</dbReference>
<dbReference type="PANTHER" id="PTHR33303:SF2">
    <property type="entry name" value="COA-BINDING DOMAIN-CONTAINING PROTEIN"/>
    <property type="match status" value="1"/>
</dbReference>
<dbReference type="SUPFAM" id="SSF51735">
    <property type="entry name" value="NAD(P)-binding Rossmann-fold domains"/>
    <property type="match status" value="1"/>
</dbReference>
<dbReference type="eggNOG" id="COG1832">
    <property type="taxonomic scope" value="Bacteria"/>
</dbReference>
<protein>
    <submittedName>
        <fullName evidence="2">CoA-binding domain protein</fullName>
    </submittedName>
</protein>
<dbReference type="OrthoDB" id="9804695at2"/>
<name>W8U5P9_PEPAC</name>
<dbReference type="STRING" id="1286171.EAL2_c09570"/>
<dbReference type="SMART" id="SM00881">
    <property type="entry name" value="CoA_binding"/>
    <property type="match status" value="1"/>
</dbReference>
<evidence type="ECO:0000313" key="2">
    <source>
        <dbReference type="EMBL" id="AHM56256.1"/>
    </source>
</evidence>
<dbReference type="InterPro" id="IPR003781">
    <property type="entry name" value="CoA-bd"/>
</dbReference>